<feature type="domain" description="PAC" evidence="8">
    <location>
        <begin position="222"/>
        <end position="275"/>
    </location>
</feature>
<dbReference type="PROSITE" id="PS50113">
    <property type="entry name" value="PAC"/>
    <property type="match status" value="2"/>
</dbReference>
<dbReference type="SMART" id="SM00387">
    <property type="entry name" value="HATPase_c"/>
    <property type="match status" value="1"/>
</dbReference>
<dbReference type="InterPro" id="IPR052162">
    <property type="entry name" value="Sensor_kinase/Photoreceptor"/>
</dbReference>
<evidence type="ECO:0000259" key="7">
    <source>
        <dbReference type="PROSITE" id="PS50112"/>
    </source>
</evidence>
<organism evidence="9 10">
    <name type="scientific">Arenibacter nanhaiticus</name>
    <dbReference type="NCBI Taxonomy" id="558155"/>
    <lineage>
        <taxon>Bacteria</taxon>
        <taxon>Pseudomonadati</taxon>
        <taxon>Bacteroidota</taxon>
        <taxon>Flavobacteriia</taxon>
        <taxon>Flavobacteriales</taxon>
        <taxon>Flavobacteriaceae</taxon>
        <taxon>Arenibacter</taxon>
    </lineage>
</organism>
<gene>
    <name evidence="9" type="ORF">SAMN04487911_15111</name>
</gene>
<protein>
    <recommendedName>
        <fullName evidence="2">histidine kinase</fullName>
        <ecNumber evidence="2">2.7.13.3</ecNumber>
    </recommendedName>
</protein>
<dbReference type="PRINTS" id="PR00344">
    <property type="entry name" value="BCTRLSENSOR"/>
</dbReference>
<dbReference type="RefSeq" id="WP_084668556.1">
    <property type="nucleotide sequence ID" value="NZ_FQYX01000051.1"/>
</dbReference>
<evidence type="ECO:0000259" key="6">
    <source>
        <dbReference type="PROSITE" id="PS50109"/>
    </source>
</evidence>
<evidence type="ECO:0000256" key="5">
    <source>
        <dbReference type="ARBA" id="ARBA00022777"/>
    </source>
</evidence>
<dbReference type="OrthoDB" id="5522855at2"/>
<evidence type="ECO:0000313" key="10">
    <source>
        <dbReference type="Proteomes" id="UP000184231"/>
    </source>
</evidence>
<sequence length="627" mass="72856">MKPLESELNFYTKNGKDFLNSGEDGVREGTWHWDLKKPHFSGVNSRFWGFLGYDQQPVSELPADWKSLMDPQDLEFFRELLDKHSAEPQKYSFDIVCKFRHFEGYPVWLNFKKSTVDSPKLNPYKVVGSFSLLRAEGEDTVALKKKVDYFQNVIEASNLGTFEVDFEKEIAICNDRYAGMLGYTLEELEPWNHNTWLKLVHPEDCKVVKESYEKYINNQGIYEMEFRMKHKQGHWVWILSRAEIIEYSPQGKPRKMAGYHYDITRRKTDELLLAKFKKLLEQSNEAAQIGYWELDFDKNLIYWSKVVREIREVPADYNPSLDDALRYYLEGEDRERLTKAIEKAMQEPTKFDLQAQIKTYKGNLKWVRVIGISEFQEGKCVTLYGLMQDISDKQKMTDDLTEHNNRLINFAHIVSHNLRSHTGNISMLMELAQGEDPALMENEFFKNIKIVSDNMNETILHLNEIVEINAKVVTAMSSHNLLESIEKVIQNINSTIKESHTKIEINVPKDIEVLAVHAYLESIILNLITNAIKYKKTDSRAIIKITAGICQEFVYLEFADNGMGIDLDKYGSQLFGMYRTFHEHKEARGVGLFIIKNQIEAMGGRIEVKSSVNKGSNFTTYFKNGDY</sequence>
<keyword evidence="3" id="KW-0597">Phosphoprotein</keyword>
<dbReference type="Gene3D" id="3.30.450.20">
    <property type="entry name" value="PAS domain"/>
    <property type="match status" value="3"/>
</dbReference>
<feature type="domain" description="PAS" evidence="7">
    <location>
        <begin position="146"/>
        <end position="219"/>
    </location>
</feature>
<reference evidence="9 10" key="1">
    <citation type="submission" date="2016-11" db="EMBL/GenBank/DDBJ databases">
        <authorList>
            <person name="Jaros S."/>
            <person name="Januszkiewicz K."/>
            <person name="Wedrychowicz H."/>
        </authorList>
    </citation>
    <scope>NUCLEOTIDE SEQUENCE [LARGE SCALE GENOMIC DNA]</scope>
    <source>
        <strain evidence="9 10">CGMCC 1.8863</strain>
    </source>
</reference>
<dbReference type="PROSITE" id="PS50112">
    <property type="entry name" value="PAS"/>
    <property type="match status" value="1"/>
</dbReference>
<dbReference type="InterPro" id="IPR000700">
    <property type="entry name" value="PAS-assoc_C"/>
</dbReference>
<dbReference type="Pfam" id="PF08447">
    <property type="entry name" value="PAS_3"/>
    <property type="match status" value="1"/>
</dbReference>
<dbReference type="InterPro" id="IPR013655">
    <property type="entry name" value="PAS_fold_3"/>
</dbReference>
<dbReference type="InterPro" id="IPR003594">
    <property type="entry name" value="HATPase_dom"/>
</dbReference>
<dbReference type="STRING" id="558155.SAMN04487911_15111"/>
<evidence type="ECO:0000256" key="2">
    <source>
        <dbReference type="ARBA" id="ARBA00012438"/>
    </source>
</evidence>
<dbReference type="Proteomes" id="UP000184231">
    <property type="component" value="Unassembled WGS sequence"/>
</dbReference>
<dbReference type="InterPro" id="IPR035965">
    <property type="entry name" value="PAS-like_dom_sf"/>
</dbReference>
<dbReference type="EMBL" id="FQYX01000051">
    <property type="protein sequence ID" value="SHJ88863.1"/>
    <property type="molecule type" value="Genomic_DNA"/>
</dbReference>
<proteinExistence type="predicted"/>
<keyword evidence="10" id="KW-1185">Reference proteome</keyword>
<dbReference type="GO" id="GO:0004673">
    <property type="term" value="F:protein histidine kinase activity"/>
    <property type="evidence" value="ECO:0007669"/>
    <property type="project" value="UniProtKB-EC"/>
</dbReference>
<dbReference type="AlphaFoldDB" id="A0A1M6MZU0"/>
<dbReference type="PROSITE" id="PS50109">
    <property type="entry name" value="HIS_KIN"/>
    <property type="match status" value="1"/>
</dbReference>
<keyword evidence="4" id="KW-0808">Transferase</keyword>
<feature type="domain" description="PAC" evidence="8">
    <location>
        <begin position="351"/>
        <end position="402"/>
    </location>
</feature>
<dbReference type="InterPro" id="IPR004358">
    <property type="entry name" value="Sig_transdc_His_kin-like_C"/>
</dbReference>
<feature type="domain" description="Histidine kinase" evidence="6">
    <location>
        <begin position="413"/>
        <end position="626"/>
    </location>
</feature>
<evidence type="ECO:0000256" key="4">
    <source>
        <dbReference type="ARBA" id="ARBA00022679"/>
    </source>
</evidence>
<name>A0A1M6MZU0_9FLAO</name>
<comment type="catalytic activity">
    <reaction evidence="1">
        <text>ATP + protein L-histidine = ADP + protein N-phospho-L-histidine.</text>
        <dbReference type="EC" id="2.7.13.3"/>
    </reaction>
</comment>
<dbReference type="PANTHER" id="PTHR43304">
    <property type="entry name" value="PHYTOCHROME-LIKE PROTEIN CPH1"/>
    <property type="match status" value="1"/>
</dbReference>
<dbReference type="InterPro" id="IPR000014">
    <property type="entry name" value="PAS"/>
</dbReference>
<evidence type="ECO:0000256" key="1">
    <source>
        <dbReference type="ARBA" id="ARBA00000085"/>
    </source>
</evidence>
<dbReference type="SMART" id="SM00091">
    <property type="entry name" value="PAS"/>
    <property type="match status" value="3"/>
</dbReference>
<dbReference type="PANTHER" id="PTHR43304:SF1">
    <property type="entry name" value="PAC DOMAIN-CONTAINING PROTEIN"/>
    <property type="match status" value="1"/>
</dbReference>
<dbReference type="InterPro" id="IPR036890">
    <property type="entry name" value="HATPase_C_sf"/>
</dbReference>
<accession>A0A1M6MZU0</accession>
<dbReference type="CDD" id="cd00075">
    <property type="entry name" value="HATPase"/>
    <property type="match status" value="1"/>
</dbReference>
<dbReference type="Pfam" id="PF02518">
    <property type="entry name" value="HATPase_c"/>
    <property type="match status" value="1"/>
</dbReference>
<dbReference type="Gene3D" id="3.30.565.10">
    <property type="entry name" value="Histidine kinase-like ATPase, C-terminal domain"/>
    <property type="match status" value="1"/>
</dbReference>
<dbReference type="CDD" id="cd00130">
    <property type="entry name" value="PAS"/>
    <property type="match status" value="1"/>
</dbReference>
<dbReference type="SUPFAM" id="SSF55874">
    <property type="entry name" value="ATPase domain of HSP90 chaperone/DNA topoisomerase II/histidine kinase"/>
    <property type="match status" value="1"/>
</dbReference>
<evidence type="ECO:0000256" key="3">
    <source>
        <dbReference type="ARBA" id="ARBA00022553"/>
    </source>
</evidence>
<evidence type="ECO:0000259" key="8">
    <source>
        <dbReference type="PROSITE" id="PS50113"/>
    </source>
</evidence>
<dbReference type="SUPFAM" id="SSF55785">
    <property type="entry name" value="PYP-like sensor domain (PAS domain)"/>
    <property type="match status" value="3"/>
</dbReference>
<keyword evidence="5" id="KW-0418">Kinase</keyword>
<dbReference type="NCBIfam" id="TIGR00229">
    <property type="entry name" value="sensory_box"/>
    <property type="match status" value="1"/>
</dbReference>
<dbReference type="EC" id="2.7.13.3" evidence="2"/>
<dbReference type="SMART" id="SM00086">
    <property type="entry name" value="PAC"/>
    <property type="match status" value="2"/>
</dbReference>
<dbReference type="InterPro" id="IPR005467">
    <property type="entry name" value="His_kinase_dom"/>
</dbReference>
<dbReference type="InterPro" id="IPR001610">
    <property type="entry name" value="PAC"/>
</dbReference>
<evidence type="ECO:0000313" key="9">
    <source>
        <dbReference type="EMBL" id="SHJ88863.1"/>
    </source>
</evidence>